<dbReference type="InterPro" id="IPR036497">
    <property type="entry name" value="GLTP_sf"/>
</dbReference>
<sequence length="273" mass="30069">MNFFSDQMAATNETVLTKIAEAFNELADDVNSRTTPPRLSLSKFCSACRLLSHLIGCLGIAFRFADIEFSAKVDALTTASKSIDTIEALIDLDIAHNTGKNSSSNSRNLIRTNRTVDLLRIMFEQILAQRGNSITGPGLTAYEQVFAPYHCLALKTAARAAVLTLPTKARVLRKLNENDPSRGFEQPLLSVQDLNESMRNVRNYMLETNREMSREISQYVGSAMTEIRDSNMHLAASMGSLTTNVNAMSSTVGDLVAMMKEERKGKGLIDLPP</sequence>
<dbReference type="PANTHER" id="PTHR10219:SF43">
    <property type="entry name" value="GLYCOLIPID TRANSFER PROTEIN DOMAIN-CONTAINING PROTEIN"/>
    <property type="match status" value="1"/>
</dbReference>
<dbReference type="FunFam" id="1.10.3520.10:FF:000005">
    <property type="entry name" value="Accelerated cell death 11"/>
    <property type="match status" value="1"/>
</dbReference>
<dbReference type="GO" id="GO:1902387">
    <property type="term" value="F:ceramide 1-phosphate binding"/>
    <property type="evidence" value="ECO:0007669"/>
    <property type="project" value="TreeGrafter"/>
</dbReference>
<dbReference type="AlphaFoldDB" id="A0AAV6J017"/>
<dbReference type="InterPro" id="IPR014830">
    <property type="entry name" value="Glycolipid_transfer_prot_dom"/>
</dbReference>
<evidence type="ECO:0000256" key="3">
    <source>
        <dbReference type="ARBA" id="ARBA00023055"/>
    </source>
</evidence>
<dbReference type="Pfam" id="PF08718">
    <property type="entry name" value="GLTP"/>
    <property type="match status" value="1"/>
</dbReference>
<proteinExistence type="inferred from homology"/>
<comment type="caution">
    <text evidence="5">The sequence shown here is derived from an EMBL/GenBank/DDBJ whole genome shotgun (WGS) entry which is preliminary data.</text>
</comment>
<evidence type="ECO:0000256" key="1">
    <source>
        <dbReference type="ARBA" id="ARBA00007148"/>
    </source>
</evidence>
<dbReference type="Proteomes" id="UP000823749">
    <property type="component" value="Chromosome 9"/>
</dbReference>
<dbReference type="EMBL" id="JACTNZ010000009">
    <property type="protein sequence ID" value="KAG5532859.1"/>
    <property type="molecule type" value="Genomic_DNA"/>
</dbReference>
<evidence type="ECO:0000313" key="6">
    <source>
        <dbReference type="Proteomes" id="UP000823749"/>
    </source>
</evidence>
<dbReference type="GO" id="GO:0016020">
    <property type="term" value="C:membrane"/>
    <property type="evidence" value="ECO:0007669"/>
    <property type="project" value="TreeGrafter"/>
</dbReference>
<feature type="domain" description="Glycolipid transfer protein" evidence="4">
    <location>
        <begin position="40"/>
        <end position="177"/>
    </location>
</feature>
<keyword evidence="2" id="KW-0813">Transport</keyword>
<name>A0AAV6J017_9ERIC</name>
<accession>A0AAV6J017</accession>
<keyword evidence="6" id="KW-1185">Reference proteome</keyword>
<evidence type="ECO:0000313" key="5">
    <source>
        <dbReference type="EMBL" id="KAG5532859.1"/>
    </source>
</evidence>
<dbReference type="GO" id="GO:1902388">
    <property type="term" value="F:ceramide 1-phosphate transfer activity"/>
    <property type="evidence" value="ECO:0007669"/>
    <property type="project" value="TreeGrafter"/>
</dbReference>
<evidence type="ECO:0000256" key="2">
    <source>
        <dbReference type="ARBA" id="ARBA00022448"/>
    </source>
</evidence>
<gene>
    <name evidence="5" type="ORF">RHGRI_027221</name>
</gene>
<comment type="similarity">
    <text evidence="1">Belongs to the GLTP family.</text>
</comment>
<organism evidence="5 6">
    <name type="scientific">Rhododendron griersonianum</name>
    <dbReference type="NCBI Taxonomy" id="479676"/>
    <lineage>
        <taxon>Eukaryota</taxon>
        <taxon>Viridiplantae</taxon>
        <taxon>Streptophyta</taxon>
        <taxon>Embryophyta</taxon>
        <taxon>Tracheophyta</taxon>
        <taxon>Spermatophyta</taxon>
        <taxon>Magnoliopsida</taxon>
        <taxon>eudicotyledons</taxon>
        <taxon>Gunneridae</taxon>
        <taxon>Pentapetalae</taxon>
        <taxon>asterids</taxon>
        <taxon>Ericales</taxon>
        <taxon>Ericaceae</taxon>
        <taxon>Ericoideae</taxon>
        <taxon>Rhodoreae</taxon>
        <taxon>Rhododendron</taxon>
    </lineage>
</organism>
<reference evidence="5" key="1">
    <citation type="submission" date="2020-08" db="EMBL/GenBank/DDBJ databases">
        <title>Plant Genome Project.</title>
        <authorList>
            <person name="Zhang R.-G."/>
        </authorList>
    </citation>
    <scope>NUCLEOTIDE SEQUENCE</scope>
    <source>
        <strain evidence="5">WSP0</strain>
        <tissue evidence="5">Leaf</tissue>
    </source>
</reference>
<dbReference type="PANTHER" id="PTHR10219">
    <property type="entry name" value="GLYCOLIPID TRANSFER PROTEIN-RELATED"/>
    <property type="match status" value="1"/>
</dbReference>
<dbReference type="SUPFAM" id="SSF110004">
    <property type="entry name" value="Glycolipid transfer protein, GLTP"/>
    <property type="match status" value="1"/>
</dbReference>
<keyword evidence="3" id="KW-0445">Lipid transport</keyword>
<evidence type="ECO:0000259" key="4">
    <source>
        <dbReference type="Pfam" id="PF08718"/>
    </source>
</evidence>
<dbReference type="Gene3D" id="1.10.3520.10">
    <property type="entry name" value="Glycolipid transfer protein"/>
    <property type="match status" value="1"/>
</dbReference>
<dbReference type="GO" id="GO:0005829">
    <property type="term" value="C:cytosol"/>
    <property type="evidence" value="ECO:0007669"/>
    <property type="project" value="TreeGrafter"/>
</dbReference>
<protein>
    <recommendedName>
        <fullName evidence="4">Glycolipid transfer protein domain-containing protein</fullName>
    </recommendedName>
</protein>